<keyword evidence="1" id="KW-0812">Transmembrane</keyword>
<name>A0A1F6FTA6_9BACT</name>
<feature type="transmembrane region" description="Helical" evidence="1">
    <location>
        <begin position="6"/>
        <end position="24"/>
    </location>
</feature>
<dbReference type="EMBL" id="MFMT01000006">
    <property type="protein sequence ID" value="OGG89105.1"/>
    <property type="molecule type" value="Genomic_DNA"/>
</dbReference>
<accession>A0A1F6FTA6</accession>
<evidence type="ECO:0000313" key="2">
    <source>
        <dbReference type="EMBL" id="OGG89105.1"/>
    </source>
</evidence>
<dbReference type="AlphaFoldDB" id="A0A1F6FTA6"/>
<organism evidence="2 3">
    <name type="scientific">Candidatus Kaiserbacteria bacterium RIFOXYD1_FULL_42_15</name>
    <dbReference type="NCBI Taxonomy" id="1798532"/>
    <lineage>
        <taxon>Bacteria</taxon>
        <taxon>Candidatus Kaiseribacteriota</taxon>
    </lineage>
</organism>
<keyword evidence="1" id="KW-0472">Membrane</keyword>
<gene>
    <name evidence="2" type="ORF">A2592_03180</name>
</gene>
<reference evidence="2 3" key="1">
    <citation type="journal article" date="2016" name="Nat. Commun.">
        <title>Thousands of microbial genomes shed light on interconnected biogeochemical processes in an aquifer system.</title>
        <authorList>
            <person name="Anantharaman K."/>
            <person name="Brown C.T."/>
            <person name="Hug L.A."/>
            <person name="Sharon I."/>
            <person name="Castelle C.J."/>
            <person name="Probst A.J."/>
            <person name="Thomas B.C."/>
            <person name="Singh A."/>
            <person name="Wilkins M.J."/>
            <person name="Karaoz U."/>
            <person name="Brodie E.L."/>
            <person name="Williams K.H."/>
            <person name="Hubbard S.S."/>
            <person name="Banfield J.F."/>
        </authorList>
    </citation>
    <scope>NUCLEOTIDE SEQUENCE [LARGE SCALE GENOMIC DNA]</scope>
</reference>
<sequence>MNPFQLFYKIAMVVIAITIGFLYINPTISKIKSTQDMSQIYMEEATKVASVNKQLSDRLHDIDSLTLSNKQALLIYLPDKIDDVSVLKDLNTILKQQQIVANSLVYKGPVIKKDNNEVVETSGLTTHQFEIVADVTYAQLKELLGAIEINNYPLQVALLTVDPSENGFLTATLLLSAFSREVIIPTDDQV</sequence>
<evidence type="ECO:0000256" key="1">
    <source>
        <dbReference type="SAM" id="Phobius"/>
    </source>
</evidence>
<keyword evidence="1" id="KW-1133">Transmembrane helix</keyword>
<dbReference type="Proteomes" id="UP000179230">
    <property type="component" value="Unassembled WGS sequence"/>
</dbReference>
<protein>
    <submittedName>
        <fullName evidence="2">Uncharacterized protein</fullName>
    </submittedName>
</protein>
<evidence type="ECO:0000313" key="3">
    <source>
        <dbReference type="Proteomes" id="UP000179230"/>
    </source>
</evidence>
<proteinExistence type="predicted"/>
<comment type="caution">
    <text evidence="2">The sequence shown here is derived from an EMBL/GenBank/DDBJ whole genome shotgun (WGS) entry which is preliminary data.</text>
</comment>